<proteinExistence type="predicted"/>
<dbReference type="InterPro" id="IPR008964">
    <property type="entry name" value="Invasin/intimin_cell_adhesion"/>
</dbReference>
<accession>A0A9D2DDA7</accession>
<evidence type="ECO:0000256" key="1">
    <source>
        <dbReference type="SAM" id="SignalP"/>
    </source>
</evidence>
<dbReference type="Gene3D" id="2.60.40.1080">
    <property type="match status" value="1"/>
</dbReference>
<name>A0A9D2DDA7_9BACT</name>
<comment type="caution">
    <text evidence="2">The sequence shown here is derived from an EMBL/GenBank/DDBJ whole genome shotgun (WGS) entry which is preliminary data.</text>
</comment>
<evidence type="ECO:0000313" key="3">
    <source>
        <dbReference type="Proteomes" id="UP000824014"/>
    </source>
</evidence>
<feature type="signal peptide" evidence="1">
    <location>
        <begin position="1"/>
        <end position="23"/>
    </location>
</feature>
<protein>
    <recommendedName>
        <fullName evidence="4">BIG2 domain-containing protein</fullName>
    </recommendedName>
</protein>
<evidence type="ECO:0000313" key="2">
    <source>
        <dbReference type="EMBL" id="HIZ14785.1"/>
    </source>
</evidence>
<sequence>MKKGWLVWLAVPALLLGCSQSNDYDTTTLDRTSLEMRAGDVQTVYVTSGNPDKVVWRSANEFVATVDRGQIKALRIGSTRVWANSAAVAVTVKGRYDLYDEPMTGLRWGMTREELVAKLGFPDGVVGNVLTYNMESATTSFLSYEFDADMRLTGASVSVSKGFSDELEAFLGERYLQITSEGRPDQQYIDALTVTDASVVVTRASYDDLYWLVTYRDITSYAWQ</sequence>
<feature type="chain" id="PRO_5039525569" description="BIG2 domain-containing protein" evidence="1">
    <location>
        <begin position="24"/>
        <end position="224"/>
    </location>
</feature>
<keyword evidence="1" id="KW-0732">Signal</keyword>
<dbReference type="SUPFAM" id="SSF49373">
    <property type="entry name" value="Invasin/intimin cell-adhesion fragments"/>
    <property type="match status" value="1"/>
</dbReference>
<dbReference type="EMBL" id="DXCC01000006">
    <property type="protein sequence ID" value="HIZ14785.1"/>
    <property type="molecule type" value="Genomic_DNA"/>
</dbReference>
<reference evidence="2" key="2">
    <citation type="submission" date="2021-04" db="EMBL/GenBank/DDBJ databases">
        <authorList>
            <person name="Gilroy R."/>
        </authorList>
    </citation>
    <scope>NUCLEOTIDE SEQUENCE</scope>
    <source>
        <strain evidence="2">ChiHjej11B10-19426</strain>
    </source>
</reference>
<evidence type="ECO:0008006" key="4">
    <source>
        <dbReference type="Google" id="ProtNLM"/>
    </source>
</evidence>
<dbReference type="PROSITE" id="PS51257">
    <property type="entry name" value="PROKAR_LIPOPROTEIN"/>
    <property type="match status" value="1"/>
</dbReference>
<dbReference type="AlphaFoldDB" id="A0A9D2DDA7"/>
<dbReference type="Proteomes" id="UP000824014">
    <property type="component" value="Unassembled WGS sequence"/>
</dbReference>
<gene>
    <name evidence="2" type="ORF">H9816_02575</name>
</gene>
<reference evidence="2" key="1">
    <citation type="journal article" date="2021" name="PeerJ">
        <title>Extensive microbial diversity within the chicken gut microbiome revealed by metagenomics and culture.</title>
        <authorList>
            <person name="Gilroy R."/>
            <person name="Ravi A."/>
            <person name="Getino M."/>
            <person name="Pursley I."/>
            <person name="Horton D.L."/>
            <person name="Alikhan N.F."/>
            <person name="Baker D."/>
            <person name="Gharbi K."/>
            <person name="Hall N."/>
            <person name="Watson M."/>
            <person name="Adriaenssens E.M."/>
            <person name="Foster-Nyarko E."/>
            <person name="Jarju S."/>
            <person name="Secka A."/>
            <person name="Antonio M."/>
            <person name="Oren A."/>
            <person name="Chaudhuri R.R."/>
            <person name="La Ragione R."/>
            <person name="Hildebrand F."/>
            <person name="Pallen M.J."/>
        </authorList>
    </citation>
    <scope>NUCLEOTIDE SEQUENCE</scope>
    <source>
        <strain evidence="2">ChiHjej11B10-19426</strain>
    </source>
</reference>
<organism evidence="2 3">
    <name type="scientific">Candidatus Tidjanibacter faecipullorum</name>
    <dbReference type="NCBI Taxonomy" id="2838766"/>
    <lineage>
        <taxon>Bacteria</taxon>
        <taxon>Pseudomonadati</taxon>
        <taxon>Bacteroidota</taxon>
        <taxon>Bacteroidia</taxon>
        <taxon>Bacteroidales</taxon>
        <taxon>Rikenellaceae</taxon>
        <taxon>Tidjanibacter</taxon>
    </lineage>
</organism>